<feature type="region of interest" description="Disordered" evidence="1">
    <location>
        <begin position="107"/>
        <end position="151"/>
    </location>
</feature>
<evidence type="ECO:0000256" key="1">
    <source>
        <dbReference type="SAM" id="MobiDB-lite"/>
    </source>
</evidence>
<evidence type="ECO:0000259" key="2">
    <source>
        <dbReference type="Pfam" id="PF04927"/>
    </source>
</evidence>
<evidence type="ECO:0000313" key="3">
    <source>
        <dbReference type="EMBL" id="TKW49729.1"/>
    </source>
</evidence>
<dbReference type="InterPro" id="IPR007011">
    <property type="entry name" value="LEA_SMP_dom"/>
</dbReference>
<reference evidence="3 4" key="1">
    <citation type="journal article" date="2019" name="PLoS ONE">
        <title>Comparative genome analysis indicates high evolutionary potential of pathogenicity genes in Colletotrichum tanaceti.</title>
        <authorList>
            <person name="Lelwala R.V."/>
            <person name="Korhonen P.K."/>
            <person name="Young N.D."/>
            <person name="Scott J.B."/>
            <person name="Ades P.A."/>
            <person name="Gasser R.B."/>
            <person name="Taylor P.W.J."/>
        </authorList>
    </citation>
    <scope>NUCLEOTIDE SEQUENCE [LARGE SCALE GENOMIC DNA]</scope>
    <source>
        <strain evidence="3">BRIP57314</strain>
    </source>
</reference>
<dbReference type="EMBL" id="PJEX01000491">
    <property type="protein sequence ID" value="TKW49729.1"/>
    <property type="molecule type" value="Genomic_DNA"/>
</dbReference>
<proteinExistence type="predicted"/>
<feature type="compositionally biased region" description="Basic and acidic residues" evidence="1">
    <location>
        <begin position="107"/>
        <end position="131"/>
    </location>
</feature>
<dbReference type="STRING" id="1306861.A0A4U6X4K6"/>
<dbReference type="AlphaFoldDB" id="A0A4U6X4K6"/>
<dbReference type="OrthoDB" id="2799468at2759"/>
<sequence>MAIDQETVQHLADNGHIISPKEISEIAQAEKAQTGNPVPAAGGLTATAQSLHDKQQNFLVKEAEIEKKLESDITKDDAKEIQSAEARLLGHRPPTGSVSAHIQSIADKNEKSLHSEVGKDDAVATIEKDEAVASEDTESSEKKEQSVQEGQ</sequence>
<feature type="compositionally biased region" description="Basic and acidic residues" evidence="1">
    <location>
        <begin position="139"/>
        <end position="151"/>
    </location>
</feature>
<comment type="caution">
    <text evidence="3">The sequence shown here is derived from an EMBL/GenBank/DDBJ whole genome shotgun (WGS) entry which is preliminary data.</text>
</comment>
<gene>
    <name evidence="3" type="ORF">CTA1_142</name>
</gene>
<feature type="domain" description="SMP" evidence="2">
    <location>
        <begin position="72"/>
        <end position="111"/>
    </location>
</feature>
<accession>A0A4U6X4K6</accession>
<dbReference type="Pfam" id="PF04927">
    <property type="entry name" value="SMP"/>
    <property type="match status" value="1"/>
</dbReference>
<keyword evidence="4" id="KW-1185">Reference proteome</keyword>
<organism evidence="3 4">
    <name type="scientific">Colletotrichum tanaceti</name>
    <dbReference type="NCBI Taxonomy" id="1306861"/>
    <lineage>
        <taxon>Eukaryota</taxon>
        <taxon>Fungi</taxon>
        <taxon>Dikarya</taxon>
        <taxon>Ascomycota</taxon>
        <taxon>Pezizomycotina</taxon>
        <taxon>Sordariomycetes</taxon>
        <taxon>Hypocreomycetidae</taxon>
        <taxon>Glomerellales</taxon>
        <taxon>Glomerellaceae</taxon>
        <taxon>Colletotrichum</taxon>
        <taxon>Colletotrichum destructivum species complex</taxon>
    </lineage>
</organism>
<evidence type="ECO:0000313" key="4">
    <source>
        <dbReference type="Proteomes" id="UP000310108"/>
    </source>
</evidence>
<protein>
    <recommendedName>
        <fullName evidence="2">SMP domain-containing protein</fullName>
    </recommendedName>
</protein>
<dbReference type="Proteomes" id="UP000310108">
    <property type="component" value="Unassembled WGS sequence"/>
</dbReference>
<name>A0A4U6X4K6_9PEZI</name>